<dbReference type="InterPro" id="IPR045104">
    <property type="entry name" value="Alfin"/>
</dbReference>
<dbReference type="GO" id="GO:0006325">
    <property type="term" value="P:chromatin organization"/>
    <property type="evidence" value="ECO:0007669"/>
    <property type="project" value="UniProtKB-UniRule"/>
</dbReference>
<evidence type="ECO:0000256" key="10">
    <source>
        <dbReference type="PROSITE-ProRule" id="PRU00146"/>
    </source>
</evidence>
<feature type="region of interest" description="Disordered" evidence="12">
    <location>
        <begin position="151"/>
        <end position="194"/>
    </location>
</feature>
<comment type="caution">
    <text evidence="14">The sequence shown here is derived from an EMBL/GenBank/DDBJ whole genome shotgun (WGS) entry which is preliminary data.</text>
</comment>
<proteinExistence type="inferred from homology"/>
<reference evidence="14 15" key="1">
    <citation type="journal article" date="2021" name="bioRxiv">
        <title>The Gossypium anomalum genome as a resource for cotton improvement and evolutionary analysis of hybrid incompatibility.</title>
        <authorList>
            <person name="Grover C.E."/>
            <person name="Yuan D."/>
            <person name="Arick M.A."/>
            <person name="Miller E.R."/>
            <person name="Hu G."/>
            <person name="Peterson D.G."/>
            <person name="Wendel J.F."/>
            <person name="Udall J.A."/>
        </authorList>
    </citation>
    <scope>NUCLEOTIDE SEQUENCE [LARGE SCALE GENOMIC DNA]</scope>
    <source>
        <strain evidence="14">JFW-Udall</strain>
        <tissue evidence="14">Leaf</tissue>
    </source>
</reference>
<feature type="domain" description="PHD-type" evidence="13">
    <location>
        <begin position="197"/>
        <end position="249"/>
    </location>
</feature>
<evidence type="ECO:0000256" key="3">
    <source>
        <dbReference type="ARBA" id="ARBA00022723"/>
    </source>
</evidence>
<evidence type="ECO:0000256" key="4">
    <source>
        <dbReference type="ARBA" id="ARBA00022771"/>
    </source>
</evidence>
<dbReference type="GO" id="GO:0006355">
    <property type="term" value="P:regulation of DNA-templated transcription"/>
    <property type="evidence" value="ECO:0007669"/>
    <property type="project" value="UniProtKB-UniRule"/>
</dbReference>
<dbReference type="GO" id="GO:0000976">
    <property type="term" value="F:transcription cis-regulatory region binding"/>
    <property type="evidence" value="ECO:0007669"/>
    <property type="project" value="TreeGrafter"/>
</dbReference>
<dbReference type="EMBL" id="JAHUZN010000010">
    <property type="protein sequence ID" value="KAG8479983.1"/>
    <property type="molecule type" value="Genomic_DNA"/>
</dbReference>
<dbReference type="CDD" id="cd15613">
    <property type="entry name" value="PHD_AL_plant"/>
    <property type="match status" value="1"/>
</dbReference>
<evidence type="ECO:0000256" key="9">
    <source>
        <dbReference type="ARBA" id="ARBA00023242"/>
    </source>
</evidence>
<evidence type="ECO:0000259" key="13">
    <source>
        <dbReference type="PROSITE" id="PS50016"/>
    </source>
</evidence>
<evidence type="ECO:0000256" key="5">
    <source>
        <dbReference type="ARBA" id="ARBA00022833"/>
    </source>
</evidence>
<keyword evidence="8 11" id="KW-0804">Transcription</keyword>
<keyword evidence="4 10" id="KW-0863">Zinc-finger</keyword>
<keyword evidence="6 11" id="KW-0156">Chromatin regulator</keyword>
<evidence type="ECO:0000256" key="2">
    <source>
        <dbReference type="ARBA" id="ARBA00010445"/>
    </source>
</evidence>
<dbReference type="InterPro" id="IPR021998">
    <property type="entry name" value="Alfin_N"/>
</dbReference>
<evidence type="ECO:0000256" key="8">
    <source>
        <dbReference type="ARBA" id="ARBA00023163"/>
    </source>
</evidence>
<dbReference type="SMART" id="SM00249">
    <property type="entry name" value="PHD"/>
    <property type="match status" value="1"/>
</dbReference>
<dbReference type="GO" id="GO:0005634">
    <property type="term" value="C:nucleus"/>
    <property type="evidence" value="ECO:0007669"/>
    <property type="project" value="UniProtKB-SubCell"/>
</dbReference>
<evidence type="ECO:0000256" key="12">
    <source>
        <dbReference type="SAM" id="MobiDB-lite"/>
    </source>
</evidence>
<sequence length="252" mass="28595">MASSSLRTVEEIFKDYNARRSALVRALTYDVDDFYSQCDPAFGFLYRSVLFCRFSDKENLCLYGQPNEAWEVALPAEEVPSELPEPALGINFARDGMSKKDWLSLVAVHSDCWLLSVAFYFGARLNRNERKRLFSMMNDLPTVFEVVTGQKPVKDKPTVESGSKSRNSTKRSIDGQPRSNPKLANESYDDDKEEQGDTFCGSCGGGYNSDEFWIGCDNCERWYHGKCVKITPAKAEMIKVYKCPSCQKKARQ</sequence>
<comment type="subunit">
    <text evidence="11">Interacts with H3K4me3 and to a lesser extent with H3K4me2.</text>
</comment>
<dbReference type="GO" id="GO:0008270">
    <property type="term" value="F:zinc ion binding"/>
    <property type="evidence" value="ECO:0007669"/>
    <property type="project" value="UniProtKB-KW"/>
</dbReference>
<comment type="similarity">
    <text evidence="2 11">Belongs to the Alfin family.</text>
</comment>
<evidence type="ECO:0000256" key="11">
    <source>
        <dbReference type="RuleBase" id="RU369089"/>
    </source>
</evidence>
<organism evidence="14 15">
    <name type="scientific">Gossypium anomalum</name>
    <dbReference type="NCBI Taxonomy" id="47600"/>
    <lineage>
        <taxon>Eukaryota</taxon>
        <taxon>Viridiplantae</taxon>
        <taxon>Streptophyta</taxon>
        <taxon>Embryophyta</taxon>
        <taxon>Tracheophyta</taxon>
        <taxon>Spermatophyta</taxon>
        <taxon>Magnoliopsida</taxon>
        <taxon>eudicotyledons</taxon>
        <taxon>Gunneridae</taxon>
        <taxon>Pentapetalae</taxon>
        <taxon>rosids</taxon>
        <taxon>malvids</taxon>
        <taxon>Malvales</taxon>
        <taxon>Malvaceae</taxon>
        <taxon>Malvoideae</taxon>
        <taxon>Gossypium</taxon>
    </lineage>
</organism>
<keyword evidence="5 11" id="KW-0862">Zinc</keyword>
<dbReference type="AlphaFoldDB" id="A0A8J5Y8Y8"/>
<evidence type="ECO:0000256" key="6">
    <source>
        <dbReference type="ARBA" id="ARBA00022853"/>
    </source>
</evidence>
<dbReference type="PANTHER" id="PTHR12321">
    <property type="entry name" value="CPG BINDING PROTEIN"/>
    <property type="match status" value="1"/>
</dbReference>
<dbReference type="Proteomes" id="UP000701853">
    <property type="component" value="Chromosome 10"/>
</dbReference>
<keyword evidence="15" id="KW-1185">Reference proteome</keyword>
<dbReference type="InterPro" id="IPR019787">
    <property type="entry name" value="Znf_PHD-finger"/>
</dbReference>
<dbReference type="Gene3D" id="3.30.40.10">
    <property type="entry name" value="Zinc/RING finger domain, C3HC4 (zinc finger)"/>
    <property type="match status" value="1"/>
</dbReference>
<comment type="domain">
    <text evidence="11">The PHD-type zinc finger mediates the binding to H3K4me3.</text>
</comment>
<dbReference type="FunFam" id="3.30.40.10:FF:000306">
    <property type="entry name" value="PHD finger alfin-like protein"/>
    <property type="match status" value="1"/>
</dbReference>
<comment type="subcellular location">
    <subcellularLocation>
        <location evidence="1 11">Nucleus</location>
    </subcellularLocation>
</comment>
<keyword evidence="3 11" id="KW-0479">Metal-binding</keyword>
<dbReference type="PANTHER" id="PTHR12321:SF122">
    <property type="entry name" value="PHD FINGER PROTEIN ALFIN-LIKE 2"/>
    <property type="match status" value="1"/>
</dbReference>
<dbReference type="InterPro" id="IPR019786">
    <property type="entry name" value="Zinc_finger_PHD-type_CS"/>
</dbReference>
<dbReference type="InterPro" id="IPR044104">
    <property type="entry name" value="PHD_AL_plant"/>
</dbReference>
<dbReference type="PROSITE" id="PS50016">
    <property type="entry name" value="ZF_PHD_2"/>
    <property type="match status" value="1"/>
</dbReference>
<dbReference type="GO" id="GO:0042393">
    <property type="term" value="F:histone binding"/>
    <property type="evidence" value="ECO:0007669"/>
    <property type="project" value="UniProtKB-UniRule"/>
</dbReference>
<dbReference type="Pfam" id="PF00628">
    <property type="entry name" value="PHD"/>
    <property type="match status" value="1"/>
</dbReference>
<evidence type="ECO:0000313" key="14">
    <source>
        <dbReference type="EMBL" id="KAG8479983.1"/>
    </source>
</evidence>
<gene>
    <name evidence="14" type="ORF">CXB51_024999</name>
</gene>
<dbReference type="InterPro" id="IPR013083">
    <property type="entry name" value="Znf_RING/FYVE/PHD"/>
</dbReference>
<dbReference type="InterPro" id="IPR001965">
    <property type="entry name" value="Znf_PHD"/>
</dbReference>
<evidence type="ECO:0000256" key="7">
    <source>
        <dbReference type="ARBA" id="ARBA00023015"/>
    </source>
</evidence>
<keyword evidence="7 11" id="KW-0805">Transcription regulation</keyword>
<accession>A0A8J5Y8Y8</accession>
<dbReference type="PROSITE" id="PS01359">
    <property type="entry name" value="ZF_PHD_1"/>
    <property type="match status" value="1"/>
</dbReference>
<comment type="function">
    <text evidence="11">Histone-binding component that specifically recognizes H3 tails trimethylated on 'Lys-4' (H3K4me3), which mark transcription start sites of virtually all active genes.</text>
</comment>
<protein>
    <recommendedName>
        <fullName evidence="11">PHD finger protein ALFIN-LIKE</fullName>
    </recommendedName>
</protein>
<name>A0A8J5Y8Y8_9ROSI</name>
<dbReference type="Pfam" id="PF12165">
    <property type="entry name" value="Alfin"/>
    <property type="match status" value="1"/>
</dbReference>
<dbReference type="GO" id="GO:0003712">
    <property type="term" value="F:transcription coregulator activity"/>
    <property type="evidence" value="ECO:0007669"/>
    <property type="project" value="TreeGrafter"/>
</dbReference>
<evidence type="ECO:0000313" key="15">
    <source>
        <dbReference type="Proteomes" id="UP000701853"/>
    </source>
</evidence>
<evidence type="ECO:0000256" key="1">
    <source>
        <dbReference type="ARBA" id="ARBA00004123"/>
    </source>
</evidence>
<dbReference type="OrthoDB" id="436852at2759"/>
<dbReference type="InterPro" id="IPR011011">
    <property type="entry name" value="Znf_FYVE_PHD"/>
</dbReference>
<dbReference type="SUPFAM" id="SSF57903">
    <property type="entry name" value="FYVE/PHD zinc finger"/>
    <property type="match status" value="1"/>
</dbReference>
<keyword evidence="9 11" id="KW-0539">Nucleus</keyword>